<organism evidence="1 2">
    <name type="scientific">Hymenochirus boettgeri</name>
    <name type="common">Congo dwarf clawed frog</name>
    <dbReference type="NCBI Taxonomy" id="247094"/>
    <lineage>
        <taxon>Eukaryota</taxon>
        <taxon>Metazoa</taxon>
        <taxon>Chordata</taxon>
        <taxon>Craniata</taxon>
        <taxon>Vertebrata</taxon>
        <taxon>Euteleostomi</taxon>
        <taxon>Amphibia</taxon>
        <taxon>Batrachia</taxon>
        <taxon>Anura</taxon>
        <taxon>Pipoidea</taxon>
        <taxon>Pipidae</taxon>
        <taxon>Pipinae</taxon>
        <taxon>Hymenochirus</taxon>
    </lineage>
</organism>
<name>A0A8T2K111_9PIPI</name>
<dbReference type="InterPro" id="IPR027875">
    <property type="entry name" value="DUF4547"/>
</dbReference>
<gene>
    <name evidence="1" type="ORF">GDO86_016375</name>
</gene>
<protein>
    <submittedName>
        <fullName evidence="1">Uncharacterized protein</fullName>
    </submittedName>
</protein>
<dbReference type="OrthoDB" id="9882837at2759"/>
<reference evidence="1" key="1">
    <citation type="thesis" date="2020" institute="ProQuest LLC" country="789 East Eisenhower Parkway, Ann Arbor, MI, USA">
        <title>Comparative Genomics and Chromosome Evolution.</title>
        <authorList>
            <person name="Mudd A.B."/>
        </authorList>
    </citation>
    <scope>NUCLEOTIDE SEQUENCE</scope>
    <source>
        <strain evidence="1">Female2</strain>
        <tissue evidence="1">Blood</tissue>
    </source>
</reference>
<dbReference type="PANTHER" id="PTHR35979:SF1">
    <property type="entry name" value="SINGLE-PASS MEMBRANE AND COILED-COIL DOMAIN-CONTAINING PROTEIN 1"/>
    <property type="match status" value="1"/>
</dbReference>
<keyword evidence="2" id="KW-1185">Reference proteome</keyword>
<dbReference type="AlphaFoldDB" id="A0A8T2K111"/>
<sequence length="189" mass="21513">MTLELKIEDLQVQFESLQKAAEDLDRRLALQVDSVVSEERENETWTSPLENRFTTREQNLLYSYTVDAVGLLHYLVRQQLPDLEKDLPTLASILKLKSRNGKIKQAYSIGLKTMNLSEEDVNALCTFLITCYYEAQYLPQEARNESTEGMNHIIDVVIKNQAMQRSFKIAVLAVEKGKTLKGANVATDV</sequence>
<evidence type="ECO:0000313" key="1">
    <source>
        <dbReference type="EMBL" id="KAG8449703.1"/>
    </source>
</evidence>
<dbReference type="PANTHER" id="PTHR35979">
    <property type="entry name" value="SINGLE-PASS MEMBRANE AND COILED-COIL DOMAIN-CONTAINING PROTEIN 1"/>
    <property type="match status" value="1"/>
</dbReference>
<dbReference type="EMBL" id="JAACNH010000003">
    <property type="protein sequence ID" value="KAG8449703.1"/>
    <property type="molecule type" value="Genomic_DNA"/>
</dbReference>
<proteinExistence type="predicted"/>
<dbReference type="Pfam" id="PF15080">
    <property type="entry name" value="DUF4547"/>
    <property type="match status" value="1"/>
</dbReference>
<comment type="caution">
    <text evidence="1">The sequence shown here is derived from an EMBL/GenBank/DDBJ whole genome shotgun (WGS) entry which is preliminary data.</text>
</comment>
<evidence type="ECO:0000313" key="2">
    <source>
        <dbReference type="Proteomes" id="UP000812440"/>
    </source>
</evidence>
<dbReference type="Proteomes" id="UP000812440">
    <property type="component" value="Chromosome 8_10"/>
</dbReference>
<accession>A0A8T2K111</accession>